<dbReference type="AlphaFoldDB" id="A0A8J5FS31"/>
<dbReference type="Gene3D" id="3.30.890.10">
    <property type="entry name" value="Methyl-cpg-binding Protein 2, Chain A"/>
    <property type="match status" value="1"/>
</dbReference>
<organism evidence="8 9">
    <name type="scientific">Zingiber officinale</name>
    <name type="common">Ginger</name>
    <name type="synonym">Amomum zingiber</name>
    <dbReference type="NCBI Taxonomy" id="94328"/>
    <lineage>
        <taxon>Eukaryota</taxon>
        <taxon>Viridiplantae</taxon>
        <taxon>Streptophyta</taxon>
        <taxon>Embryophyta</taxon>
        <taxon>Tracheophyta</taxon>
        <taxon>Spermatophyta</taxon>
        <taxon>Magnoliopsida</taxon>
        <taxon>Liliopsida</taxon>
        <taxon>Zingiberales</taxon>
        <taxon>Zingiberaceae</taxon>
        <taxon>Zingiber</taxon>
    </lineage>
</organism>
<dbReference type="GO" id="GO:0005634">
    <property type="term" value="C:nucleus"/>
    <property type="evidence" value="ECO:0007669"/>
    <property type="project" value="UniProtKB-SubCell"/>
</dbReference>
<reference evidence="8 9" key="1">
    <citation type="submission" date="2020-08" db="EMBL/GenBank/DDBJ databases">
        <title>Plant Genome Project.</title>
        <authorList>
            <person name="Zhang R.-G."/>
        </authorList>
    </citation>
    <scope>NUCLEOTIDE SEQUENCE [LARGE SCALE GENOMIC DNA]</scope>
    <source>
        <tissue evidence="8">Rhizome</tissue>
    </source>
</reference>
<feature type="region of interest" description="Disordered" evidence="6">
    <location>
        <begin position="94"/>
        <end position="172"/>
    </location>
</feature>
<feature type="compositionally biased region" description="Basic and acidic residues" evidence="6">
    <location>
        <begin position="106"/>
        <end position="152"/>
    </location>
</feature>
<accession>A0A8J5FS31</accession>
<dbReference type="InterPro" id="IPR016177">
    <property type="entry name" value="DNA-bd_dom_sf"/>
</dbReference>
<evidence type="ECO:0000256" key="1">
    <source>
        <dbReference type="ARBA" id="ARBA00004123"/>
    </source>
</evidence>
<comment type="caution">
    <text evidence="8">The sequence shown here is derived from an EMBL/GenBank/DDBJ whole genome shotgun (WGS) entry which is preliminary data.</text>
</comment>
<dbReference type="PANTHER" id="PTHR33729">
    <property type="entry name" value="METHYL-CPG BINDING DOMAIN CONTAINING PROTEIN, EXPRESSED"/>
    <property type="match status" value="1"/>
</dbReference>
<evidence type="ECO:0000256" key="5">
    <source>
        <dbReference type="ARBA" id="ARBA00023242"/>
    </source>
</evidence>
<dbReference type="PROSITE" id="PS50982">
    <property type="entry name" value="MBD"/>
    <property type="match status" value="1"/>
</dbReference>
<dbReference type="InterPro" id="IPR039622">
    <property type="entry name" value="MBD10/11"/>
</dbReference>
<keyword evidence="9" id="KW-1185">Reference proteome</keyword>
<protein>
    <recommendedName>
        <fullName evidence="7">MBD domain-containing protein</fullName>
    </recommendedName>
</protein>
<sequence>MAEQEEMKGGEVRQEKAAGEAEAVAVAVELTAPAGWTKKLQLCAQVNLVIEHGVLLVLPGLVDCEGGTPRRNEIVFISPTGEEIKNKRQLQQYLKAHAGGPPSSEFDWRTGDTPRRSARIREKTKAVETPEDEKPKKRERKSSSMKEAREKDAEGDEASPMKEEGAVAEAKEDVTMQEVEVPADFQTQVGDEANEVIDEIPVDVETKVDDGANKVINEVPADVETKVDGDANEVKDKVPADVETKVDGDDANKVKDEVPADFETKVDGDANKVKDEVPADVETKVDGDAKEAIAEAVAAGESPNEKKDSVLESNGSADNKTEAVSENHKEVTPEVVPTAPVAEKHDGEFSTGNSKHKEDAEAAVMSEPPSTSCGEAQHLPKASPVNC</sequence>
<keyword evidence="5" id="KW-0539">Nucleus</keyword>
<dbReference type="Pfam" id="PF01429">
    <property type="entry name" value="MBD"/>
    <property type="match status" value="1"/>
</dbReference>
<evidence type="ECO:0000256" key="2">
    <source>
        <dbReference type="ARBA" id="ARBA00023015"/>
    </source>
</evidence>
<dbReference type="InterPro" id="IPR001739">
    <property type="entry name" value="Methyl_CpG_DNA-bd"/>
</dbReference>
<keyword evidence="2" id="KW-0805">Transcription regulation</keyword>
<keyword evidence="3" id="KW-0238">DNA-binding</keyword>
<feature type="region of interest" description="Disordered" evidence="6">
    <location>
        <begin position="229"/>
        <end position="387"/>
    </location>
</feature>
<dbReference type="PANTHER" id="PTHR33729:SF6">
    <property type="entry name" value="METHYL-CPG-BINDING DOMAIN-CONTAINING PROTEIN 11"/>
    <property type="match status" value="1"/>
</dbReference>
<dbReference type="Proteomes" id="UP000734854">
    <property type="component" value="Unassembled WGS sequence"/>
</dbReference>
<keyword evidence="4" id="KW-0804">Transcription</keyword>
<evidence type="ECO:0000256" key="4">
    <source>
        <dbReference type="ARBA" id="ARBA00023163"/>
    </source>
</evidence>
<dbReference type="GO" id="GO:0003677">
    <property type="term" value="F:DNA binding"/>
    <property type="evidence" value="ECO:0007669"/>
    <property type="project" value="UniProtKB-KW"/>
</dbReference>
<feature type="compositionally biased region" description="Basic and acidic residues" evidence="6">
    <location>
        <begin position="229"/>
        <end position="293"/>
    </location>
</feature>
<evidence type="ECO:0000259" key="7">
    <source>
        <dbReference type="PROSITE" id="PS50982"/>
    </source>
</evidence>
<evidence type="ECO:0000256" key="6">
    <source>
        <dbReference type="SAM" id="MobiDB-lite"/>
    </source>
</evidence>
<evidence type="ECO:0000313" key="8">
    <source>
        <dbReference type="EMBL" id="KAG6494975.1"/>
    </source>
</evidence>
<evidence type="ECO:0000256" key="3">
    <source>
        <dbReference type="ARBA" id="ARBA00023125"/>
    </source>
</evidence>
<dbReference type="SUPFAM" id="SSF54171">
    <property type="entry name" value="DNA-binding domain"/>
    <property type="match status" value="1"/>
</dbReference>
<dbReference type="EMBL" id="JACMSC010000012">
    <property type="protein sequence ID" value="KAG6494975.1"/>
    <property type="molecule type" value="Genomic_DNA"/>
</dbReference>
<evidence type="ECO:0000313" key="9">
    <source>
        <dbReference type="Proteomes" id="UP000734854"/>
    </source>
</evidence>
<comment type="subcellular location">
    <subcellularLocation>
        <location evidence="1">Nucleus</location>
    </subcellularLocation>
</comment>
<feature type="domain" description="MBD" evidence="7">
    <location>
        <begin position="22"/>
        <end position="113"/>
    </location>
</feature>
<proteinExistence type="predicted"/>
<feature type="compositionally biased region" description="Basic and acidic residues" evidence="6">
    <location>
        <begin position="159"/>
        <end position="172"/>
    </location>
</feature>
<feature type="compositionally biased region" description="Basic and acidic residues" evidence="6">
    <location>
        <begin position="319"/>
        <end position="332"/>
    </location>
</feature>
<name>A0A8J5FS31_ZINOF</name>
<gene>
    <name evidence="8" type="ORF">ZIOFF_042762</name>
</gene>